<feature type="compositionally biased region" description="Low complexity" evidence="1">
    <location>
        <begin position="55"/>
        <end position="73"/>
    </location>
</feature>
<dbReference type="FunCoup" id="A0A5E4E897">
    <property type="interactions" value="184"/>
</dbReference>
<dbReference type="Proteomes" id="UP000327085">
    <property type="component" value="Chromosome 1"/>
</dbReference>
<evidence type="ECO:0000313" key="2">
    <source>
        <dbReference type="EMBL" id="VVA11905.1"/>
    </source>
</evidence>
<accession>A0A5E4E897</accession>
<dbReference type="PIRSF" id="PIRSF031279">
    <property type="entry name" value="UCP031279"/>
    <property type="match status" value="1"/>
</dbReference>
<dbReference type="PANTHER" id="PTHR33526:SF13">
    <property type="entry name" value="TYROSINE-PROTEIN PHOSPHATASE 3-LIKE"/>
    <property type="match status" value="1"/>
</dbReference>
<dbReference type="Gramene" id="VVA11905">
    <property type="protein sequence ID" value="VVA11905"/>
    <property type="gene ID" value="Prudul26B004668"/>
</dbReference>
<proteinExistence type="predicted"/>
<dbReference type="AlphaFoldDB" id="A0A5E4E897"/>
<dbReference type="EMBL" id="CABIKO010000004">
    <property type="protein sequence ID" value="VVA11905.1"/>
    <property type="molecule type" value="Genomic_DNA"/>
</dbReference>
<dbReference type="PANTHER" id="PTHR33526">
    <property type="entry name" value="OS07G0123800 PROTEIN"/>
    <property type="match status" value="1"/>
</dbReference>
<protein>
    <submittedName>
        <fullName evidence="2">Uncharacterized protein</fullName>
    </submittedName>
</protein>
<gene>
    <name evidence="2" type="ORF">ALMOND_2B004668</name>
</gene>
<organism evidence="2 3">
    <name type="scientific">Prunus dulcis</name>
    <name type="common">Almond</name>
    <name type="synonym">Amygdalus dulcis</name>
    <dbReference type="NCBI Taxonomy" id="3755"/>
    <lineage>
        <taxon>Eukaryota</taxon>
        <taxon>Viridiplantae</taxon>
        <taxon>Streptophyta</taxon>
        <taxon>Embryophyta</taxon>
        <taxon>Tracheophyta</taxon>
        <taxon>Spermatophyta</taxon>
        <taxon>Magnoliopsida</taxon>
        <taxon>eudicotyledons</taxon>
        <taxon>Gunneridae</taxon>
        <taxon>Pentapetalae</taxon>
        <taxon>rosids</taxon>
        <taxon>fabids</taxon>
        <taxon>Rosales</taxon>
        <taxon>Rosaceae</taxon>
        <taxon>Amygdaloideae</taxon>
        <taxon>Amygdaleae</taxon>
        <taxon>Prunus</taxon>
    </lineage>
</organism>
<dbReference type="OMA" id="ITQCAGN"/>
<sequence length="169" mass="18341">MRSTKEQNKNKFMRIITVPIRALSKAKDFYVRSMTDVAERVSYGNTMGGPGGQFSSSLPKSFSSRSTSGSSEASGDDFSELIRAASARSYGTRIDVDAILKEQQLKRSATTTTMGSKAVLPKCSSVAMGRIDEDGPADFDEHAAAGDVKPDLFYPRSRSYAVTKRSVAF</sequence>
<name>A0A5E4E897_PRUDU</name>
<reference evidence="3" key="1">
    <citation type="journal article" date="2020" name="Plant J.">
        <title>Transposons played a major role in the diversification between the closely related almond and peach genomes: results from the almond genome sequence.</title>
        <authorList>
            <person name="Alioto T."/>
            <person name="Alexiou K.G."/>
            <person name="Bardil A."/>
            <person name="Barteri F."/>
            <person name="Castanera R."/>
            <person name="Cruz F."/>
            <person name="Dhingra A."/>
            <person name="Duval H."/>
            <person name="Fernandez I Marti A."/>
            <person name="Frias L."/>
            <person name="Galan B."/>
            <person name="Garcia J.L."/>
            <person name="Howad W."/>
            <person name="Gomez-Garrido J."/>
            <person name="Gut M."/>
            <person name="Julca I."/>
            <person name="Morata J."/>
            <person name="Puigdomenech P."/>
            <person name="Ribeca P."/>
            <person name="Rubio Cabetas M.J."/>
            <person name="Vlasova A."/>
            <person name="Wirthensohn M."/>
            <person name="Garcia-Mas J."/>
            <person name="Gabaldon T."/>
            <person name="Casacuberta J.M."/>
            <person name="Arus P."/>
        </authorList>
    </citation>
    <scope>NUCLEOTIDE SEQUENCE [LARGE SCALE GENOMIC DNA]</scope>
    <source>
        <strain evidence="3">cv. Texas</strain>
    </source>
</reference>
<evidence type="ECO:0000256" key="1">
    <source>
        <dbReference type="SAM" id="MobiDB-lite"/>
    </source>
</evidence>
<evidence type="ECO:0000313" key="3">
    <source>
        <dbReference type="Proteomes" id="UP000327085"/>
    </source>
</evidence>
<feature type="region of interest" description="Disordered" evidence="1">
    <location>
        <begin position="48"/>
        <end position="77"/>
    </location>
</feature>
<dbReference type="InParanoid" id="A0A5E4E897"/>
<dbReference type="InterPro" id="IPR016972">
    <property type="entry name" value="UCP031279"/>
</dbReference>